<dbReference type="OrthoDB" id="1193027at2759"/>
<dbReference type="InterPro" id="IPR036861">
    <property type="entry name" value="Endochitinase-like_sf"/>
</dbReference>
<reference evidence="5" key="1">
    <citation type="submission" date="2022-10" db="EMBL/GenBank/DDBJ databases">
        <title>Tapping the CABI collections for fungal endophytes: first genome assemblies for Collariella, Neodidymelliopsis, Ascochyta clinopodiicola, Didymella pomorum, Didymosphaeria variabile, Neocosmospora piperis and Neocucurbitaria cava.</title>
        <authorList>
            <person name="Hill R."/>
        </authorList>
    </citation>
    <scope>NUCLEOTIDE SEQUENCE</scope>
    <source>
        <strain evidence="5">IMI 355091</strain>
    </source>
</reference>
<comment type="caution">
    <text evidence="2">Lacks conserved residue(s) required for the propagation of feature annotation.</text>
</comment>
<dbReference type="InterPro" id="IPR006771">
    <property type="entry name" value="CetA-like"/>
</dbReference>
<dbReference type="AlphaFoldDB" id="A0A9W9D8J4"/>
<evidence type="ECO:0000259" key="4">
    <source>
        <dbReference type="PROSITE" id="PS50941"/>
    </source>
</evidence>
<feature type="domain" description="Chitin-binding type-1" evidence="4">
    <location>
        <begin position="172"/>
        <end position="220"/>
    </location>
</feature>
<comment type="caution">
    <text evidence="5">The sequence shown here is derived from an EMBL/GenBank/DDBJ whole genome shotgun (WGS) entry which is preliminary data.</text>
</comment>
<dbReference type="Pfam" id="PF04681">
    <property type="entry name" value="Bys1"/>
    <property type="match status" value="1"/>
</dbReference>
<feature type="compositionally biased region" description="Basic and acidic residues" evidence="3">
    <location>
        <begin position="154"/>
        <end position="166"/>
    </location>
</feature>
<name>A0A9W9D8J4_9PLEO</name>
<feature type="disulfide bond" evidence="2">
    <location>
        <begin position="193"/>
        <end position="207"/>
    </location>
</feature>
<keyword evidence="1 2" id="KW-0147">Chitin-binding</keyword>
<protein>
    <recommendedName>
        <fullName evidence="4">Chitin-binding type-1 domain-containing protein</fullName>
    </recommendedName>
</protein>
<sequence>MATIFSAVVSAEKNIKFINHCPYDVYSWSVGPTGSGWQGKDHQAVTTPANTVTYQGMVNCEATNGGISVKLRDLPHHEVAPAGIIQVEYNLVPGQNHLWYDLSAIDCDHSVGPEHASFCPLIGSGMKVCDAGKDIVVESCTACAGPRTFDKYNETGHHEPQPDKKPGNPTTNGVCGAKTPDRATCYGYAHGDCCSQYEWCGFTDGHCGTSCQSGFGNCNSDADTKPSAYQPPVYDSSYSPLSKPSTLQPICSKSTPVYSEPIPSYRPPASKYSSSASFSCYTPPSSYYPTITYSPPAPVFYPLPSSYHQPSTTHTPMYSHIDHPWPSYDRLSSAYTKPSSSKSTRTYSKPPSSYEKPSFSSVYYPAPSHSRTKPMYSKPSSGYATTSCSESTPVYGKPSSSFDIPSYTVRVPTCSAPIHSKSSKSIYTTTYTPLQYIKSTSAYGEPSKSNYTPTYQTPSHHKSTPTYSTPSSSSIPQAYIVSKYTPAYSASSYSTPSYLPPYTSPPYRTTYATHTITKTSPYIIKTVTVSAGTGYHSPSSWYSAPTYSIPYYEQPGFTHTPQQEPQIPSNWYNRPTNSSVYVALTPSSQYYESSASEYTAPTPVFSQPWFDPPLSMPPADMHTDIRNGFENH</sequence>
<evidence type="ECO:0000256" key="2">
    <source>
        <dbReference type="PROSITE-ProRule" id="PRU00261"/>
    </source>
</evidence>
<dbReference type="Gene3D" id="3.30.60.10">
    <property type="entry name" value="Endochitinase-like"/>
    <property type="match status" value="1"/>
</dbReference>
<organism evidence="5 6">
    <name type="scientific">Didymella pomorum</name>
    <dbReference type="NCBI Taxonomy" id="749634"/>
    <lineage>
        <taxon>Eukaryota</taxon>
        <taxon>Fungi</taxon>
        <taxon>Dikarya</taxon>
        <taxon>Ascomycota</taxon>
        <taxon>Pezizomycotina</taxon>
        <taxon>Dothideomycetes</taxon>
        <taxon>Pleosporomycetidae</taxon>
        <taxon>Pleosporales</taxon>
        <taxon>Pleosporineae</taxon>
        <taxon>Didymellaceae</taxon>
        <taxon>Didymella</taxon>
    </lineage>
</organism>
<proteinExistence type="predicted"/>
<evidence type="ECO:0000313" key="5">
    <source>
        <dbReference type="EMBL" id="KAJ4407238.1"/>
    </source>
</evidence>
<feature type="compositionally biased region" description="Low complexity" evidence="3">
    <location>
        <begin position="464"/>
        <end position="473"/>
    </location>
</feature>
<keyword evidence="2" id="KW-1015">Disulfide bond</keyword>
<dbReference type="SUPFAM" id="SSF57016">
    <property type="entry name" value="Plant lectins/antimicrobial peptides"/>
    <property type="match status" value="1"/>
</dbReference>
<evidence type="ECO:0000313" key="6">
    <source>
        <dbReference type="Proteomes" id="UP001140510"/>
    </source>
</evidence>
<feature type="compositionally biased region" description="Polar residues" evidence="3">
    <location>
        <begin position="444"/>
        <end position="456"/>
    </location>
</feature>
<feature type="region of interest" description="Disordered" evidence="3">
    <location>
        <begin position="154"/>
        <end position="173"/>
    </location>
</feature>
<feature type="region of interest" description="Disordered" evidence="3">
    <location>
        <begin position="335"/>
        <end position="359"/>
    </location>
</feature>
<dbReference type="InterPro" id="IPR001002">
    <property type="entry name" value="Chitin-bd_1"/>
</dbReference>
<feature type="region of interest" description="Disordered" evidence="3">
    <location>
        <begin position="444"/>
        <end position="473"/>
    </location>
</feature>
<gene>
    <name evidence="5" type="ORF">N0V91_004121</name>
</gene>
<evidence type="ECO:0000256" key="1">
    <source>
        <dbReference type="ARBA" id="ARBA00022669"/>
    </source>
</evidence>
<accession>A0A9W9D8J4</accession>
<dbReference type="PROSITE" id="PS50941">
    <property type="entry name" value="CHIT_BIND_I_2"/>
    <property type="match status" value="1"/>
</dbReference>
<dbReference type="Proteomes" id="UP001140510">
    <property type="component" value="Unassembled WGS sequence"/>
</dbReference>
<dbReference type="EMBL" id="JAPEVA010000022">
    <property type="protein sequence ID" value="KAJ4407238.1"/>
    <property type="molecule type" value="Genomic_DNA"/>
</dbReference>
<evidence type="ECO:0000256" key="3">
    <source>
        <dbReference type="SAM" id="MobiDB-lite"/>
    </source>
</evidence>
<dbReference type="GO" id="GO:0008061">
    <property type="term" value="F:chitin binding"/>
    <property type="evidence" value="ECO:0007669"/>
    <property type="project" value="UniProtKB-UniRule"/>
</dbReference>
<dbReference type="CDD" id="cd11618">
    <property type="entry name" value="ChtBD1_1"/>
    <property type="match status" value="1"/>
</dbReference>
<keyword evidence="6" id="KW-1185">Reference proteome</keyword>